<accession>A0ABS8VFR1</accession>
<name>A0ABS8VFR1_DATST</name>
<dbReference type="EMBL" id="JACEIK010004526">
    <property type="protein sequence ID" value="MCD9645737.1"/>
    <property type="molecule type" value="Genomic_DNA"/>
</dbReference>
<dbReference type="Proteomes" id="UP000823775">
    <property type="component" value="Unassembled WGS sequence"/>
</dbReference>
<evidence type="ECO:0000313" key="2">
    <source>
        <dbReference type="Proteomes" id="UP000823775"/>
    </source>
</evidence>
<keyword evidence="2" id="KW-1185">Reference proteome</keyword>
<proteinExistence type="predicted"/>
<gene>
    <name evidence="1" type="ORF">HAX54_034913</name>
</gene>
<reference evidence="1 2" key="1">
    <citation type="journal article" date="2021" name="BMC Genomics">
        <title>Datura genome reveals duplications of psychoactive alkaloid biosynthetic genes and high mutation rate following tissue culture.</title>
        <authorList>
            <person name="Rajewski A."/>
            <person name="Carter-House D."/>
            <person name="Stajich J."/>
            <person name="Litt A."/>
        </authorList>
    </citation>
    <scope>NUCLEOTIDE SEQUENCE [LARGE SCALE GENOMIC DNA]</scope>
    <source>
        <strain evidence="1">AR-01</strain>
    </source>
</reference>
<comment type="caution">
    <text evidence="1">The sequence shown here is derived from an EMBL/GenBank/DDBJ whole genome shotgun (WGS) entry which is preliminary data.</text>
</comment>
<sequence>MCDAAVVFGRKKREKKKNRGRSGGAGRCFPGGFQRIVRGKKRGGGARWCGHPERKRDEKVGGGRLVGRKMRKLNRVLGGEVLGRVMGYEADNRGILWVGLD</sequence>
<protein>
    <submittedName>
        <fullName evidence="1">Uncharacterized protein</fullName>
    </submittedName>
</protein>
<evidence type="ECO:0000313" key="1">
    <source>
        <dbReference type="EMBL" id="MCD9645737.1"/>
    </source>
</evidence>
<organism evidence="1 2">
    <name type="scientific">Datura stramonium</name>
    <name type="common">Jimsonweed</name>
    <name type="synonym">Common thornapple</name>
    <dbReference type="NCBI Taxonomy" id="4076"/>
    <lineage>
        <taxon>Eukaryota</taxon>
        <taxon>Viridiplantae</taxon>
        <taxon>Streptophyta</taxon>
        <taxon>Embryophyta</taxon>
        <taxon>Tracheophyta</taxon>
        <taxon>Spermatophyta</taxon>
        <taxon>Magnoliopsida</taxon>
        <taxon>eudicotyledons</taxon>
        <taxon>Gunneridae</taxon>
        <taxon>Pentapetalae</taxon>
        <taxon>asterids</taxon>
        <taxon>lamiids</taxon>
        <taxon>Solanales</taxon>
        <taxon>Solanaceae</taxon>
        <taxon>Solanoideae</taxon>
        <taxon>Datureae</taxon>
        <taxon>Datura</taxon>
    </lineage>
</organism>